<feature type="region of interest" description="Disordered" evidence="8">
    <location>
        <begin position="1"/>
        <end position="24"/>
    </location>
</feature>
<accession>A0A329QPR7</accession>
<dbReference type="PROSITE" id="PS50889">
    <property type="entry name" value="S4"/>
    <property type="match status" value="1"/>
</dbReference>
<dbReference type="InterPro" id="IPR050188">
    <property type="entry name" value="RluA_PseudoU_synthase"/>
</dbReference>
<evidence type="ECO:0000256" key="1">
    <source>
        <dbReference type="ARBA" id="ARBA00000073"/>
    </source>
</evidence>
<evidence type="ECO:0000256" key="2">
    <source>
        <dbReference type="ARBA" id="ARBA00010876"/>
    </source>
</evidence>
<comment type="catalytic activity">
    <reaction evidence="1 7">
        <text>a uridine in RNA = a pseudouridine in RNA</text>
        <dbReference type="Rhea" id="RHEA:48348"/>
        <dbReference type="Rhea" id="RHEA-COMP:12068"/>
        <dbReference type="Rhea" id="RHEA-COMP:12069"/>
        <dbReference type="ChEBI" id="CHEBI:65314"/>
        <dbReference type="ChEBI" id="CHEBI:65315"/>
    </reaction>
</comment>
<dbReference type="Proteomes" id="UP000250642">
    <property type="component" value="Unassembled WGS sequence"/>
</dbReference>
<dbReference type="InterPro" id="IPR020103">
    <property type="entry name" value="PsdUridine_synth_cat_dom_sf"/>
</dbReference>
<evidence type="ECO:0000313" key="10">
    <source>
        <dbReference type="EMBL" id="RAW14365.1"/>
    </source>
</evidence>
<dbReference type="GO" id="GO:0000455">
    <property type="term" value="P:enzyme-directed rRNA pseudouridine synthesis"/>
    <property type="evidence" value="ECO:0007669"/>
    <property type="project" value="TreeGrafter"/>
</dbReference>
<name>A0A329QPR7_9BACL</name>
<dbReference type="GO" id="GO:0003723">
    <property type="term" value="F:RNA binding"/>
    <property type="evidence" value="ECO:0007669"/>
    <property type="project" value="UniProtKB-KW"/>
</dbReference>
<dbReference type="AlphaFoldDB" id="A0A329QPR7"/>
<feature type="compositionally biased region" description="Polar residues" evidence="8">
    <location>
        <begin position="1"/>
        <end position="14"/>
    </location>
</feature>
<dbReference type="SUPFAM" id="SSF55174">
    <property type="entry name" value="Alpha-L RNA-binding motif"/>
    <property type="match status" value="1"/>
</dbReference>
<feature type="domain" description="RNA-binding S4" evidence="9">
    <location>
        <begin position="39"/>
        <end position="103"/>
    </location>
</feature>
<organism evidence="10 11">
    <name type="scientific">Paenibacillus taichungensis</name>
    <dbReference type="NCBI Taxonomy" id="484184"/>
    <lineage>
        <taxon>Bacteria</taxon>
        <taxon>Bacillati</taxon>
        <taxon>Bacillota</taxon>
        <taxon>Bacilli</taxon>
        <taxon>Bacillales</taxon>
        <taxon>Paenibacillaceae</taxon>
        <taxon>Paenibacillus</taxon>
    </lineage>
</organism>
<evidence type="ECO:0000313" key="11">
    <source>
        <dbReference type="Proteomes" id="UP000250642"/>
    </source>
</evidence>
<evidence type="ECO:0000256" key="7">
    <source>
        <dbReference type="RuleBase" id="RU362028"/>
    </source>
</evidence>
<feature type="active site" evidence="5">
    <location>
        <position position="162"/>
    </location>
</feature>
<dbReference type="Gene3D" id="3.30.2350.10">
    <property type="entry name" value="Pseudouridine synthase"/>
    <property type="match status" value="1"/>
</dbReference>
<keyword evidence="4 7" id="KW-0413">Isomerase</keyword>
<dbReference type="PROSITE" id="PS01129">
    <property type="entry name" value="PSI_RLU"/>
    <property type="match status" value="1"/>
</dbReference>
<evidence type="ECO:0000256" key="6">
    <source>
        <dbReference type="PROSITE-ProRule" id="PRU00182"/>
    </source>
</evidence>
<dbReference type="EC" id="5.4.99.-" evidence="7"/>
<dbReference type="PANTHER" id="PTHR21600">
    <property type="entry name" value="MITOCHONDRIAL RNA PSEUDOURIDINE SYNTHASE"/>
    <property type="match status" value="1"/>
</dbReference>
<evidence type="ECO:0000256" key="5">
    <source>
        <dbReference type="PIRSR" id="PIRSR606225-1"/>
    </source>
</evidence>
<dbReference type="Pfam" id="PF00849">
    <property type="entry name" value="PseudoU_synth_2"/>
    <property type="match status" value="1"/>
</dbReference>
<reference evidence="10 11" key="1">
    <citation type="submission" date="2018-04" db="EMBL/GenBank/DDBJ databases">
        <title>Paenibacillus taichungensis Genome sequencing and assembly.</title>
        <authorList>
            <person name="Xu J."/>
            <person name="Rensing C."/>
            <person name="Mazhar H.S."/>
        </authorList>
    </citation>
    <scope>NUCLEOTIDE SEQUENCE [LARGE SCALE GENOMIC DNA]</scope>
    <source>
        <strain evidence="10 11">NC1</strain>
    </source>
</reference>
<dbReference type="FunFam" id="3.30.2350.10:FF:000006">
    <property type="entry name" value="Pseudouridine synthase"/>
    <property type="match status" value="1"/>
</dbReference>
<dbReference type="CDD" id="cd02869">
    <property type="entry name" value="PseudoU_synth_RluA_like"/>
    <property type="match status" value="1"/>
</dbReference>
<dbReference type="GO" id="GO:0120159">
    <property type="term" value="F:rRNA pseudouridine synthase activity"/>
    <property type="evidence" value="ECO:0007669"/>
    <property type="project" value="UniProtKB-ARBA"/>
</dbReference>
<dbReference type="SUPFAM" id="SSF55120">
    <property type="entry name" value="Pseudouridine synthase"/>
    <property type="match status" value="1"/>
</dbReference>
<dbReference type="Gene3D" id="3.10.290.10">
    <property type="entry name" value="RNA-binding S4 domain"/>
    <property type="match status" value="1"/>
</dbReference>
<dbReference type="RefSeq" id="WP_113053858.1">
    <property type="nucleotide sequence ID" value="NZ_QEVW01000009.1"/>
</dbReference>
<dbReference type="CDD" id="cd00165">
    <property type="entry name" value="S4"/>
    <property type="match status" value="1"/>
</dbReference>
<comment type="similarity">
    <text evidence="2 7">Belongs to the pseudouridine synthase RluA family.</text>
</comment>
<sequence length="327" mass="36383">MSKSQNEEQTNGDTSTHDDELLNGNDRMEWTVAAEHNKERIDKYITESMDNVSRSQVQLWIGDGFVTVNGAKVKANAKLSEGDLVELLIPEPTTVEIIAEDIPLEVVYEDSDLIVINKQRGLVVHPAPGHTSGTLVNALMYHCKDLSGINGELRPGIVHRIDKDTSGLIMAAKNDRAHASLAAQLKEHSVNRRYIALVHGHLSHDQGTVDAPIGRDTNDRKMYTVTERNSKHAVTHFTVTERINDYTLLELKLETGRTHQIRVHMKFIGHPLVGDPTYGRNKGIKMQGQALHAAILGFVHPTTGEYLEFTAPIPQDMEDVLASLRSR</sequence>
<dbReference type="InterPro" id="IPR006145">
    <property type="entry name" value="PsdUridine_synth_RsuA/RluA"/>
</dbReference>
<gene>
    <name evidence="10" type="ORF">DC345_15490</name>
</gene>
<dbReference type="InterPro" id="IPR006225">
    <property type="entry name" value="PsdUridine_synth_RluC/D"/>
</dbReference>
<evidence type="ECO:0000256" key="4">
    <source>
        <dbReference type="ARBA" id="ARBA00023235"/>
    </source>
</evidence>
<dbReference type="NCBIfam" id="TIGR00005">
    <property type="entry name" value="rluA_subfam"/>
    <property type="match status" value="1"/>
</dbReference>
<keyword evidence="3 6" id="KW-0694">RNA-binding</keyword>
<protein>
    <recommendedName>
        <fullName evidence="7">Pseudouridine synthase</fullName>
        <ecNumber evidence="7">5.4.99.-</ecNumber>
    </recommendedName>
</protein>
<evidence type="ECO:0000259" key="9">
    <source>
        <dbReference type="SMART" id="SM00363"/>
    </source>
</evidence>
<dbReference type="SMART" id="SM00363">
    <property type="entry name" value="S4"/>
    <property type="match status" value="1"/>
</dbReference>
<proteinExistence type="inferred from homology"/>
<dbReference type="EMBL" id="QEVW01000009">
    <property type="protein sequence ID" value="RAW14365.1"/>
    <property type="molecule type" value="Genomic_DNA"/>
</dbReference>
<evidence type="ECO:0000256" key="3">
    <source>
        <dbReference type="ARBA" id="ARBA00022884"/>
    </source>
</evidence>
<dbReference type="InterPro" id="IPR006224">
    <property type="entry name" value="PsdUridine_synth_RluA-like_CS"/>
</dbReference>
<dbReference type="InterPro" id="IPR002942">
    <property type="entry name" value="S4_RNA-bd"/>
</dbReference>
<dbReference type="PANTHER" id="PTHR21600:SF44">
    <property type="entry name" value="RIBOSOMAL LARGE SUBUNIT PSEUDOURIDINE SYNTHASE D"/>
    <property type="match status" value="1"/>
</dbReference>
<comment type="caution">
    <text evidence="10">The sequence shown here is derived from an EMBL/GenBank/DDBJ whole genome shotgun (WGS) entry which is preliminary data.</text>
</comment>
<evidence type="ECO:0000256" key="8">
    <source>
        <dbReference type="SAM" id="MobiDB-lite"/>
    </source>
</evidence>
<comment type="function">
    <text evidence="7">Responsible for synthesis of pseudouridine from uracil.</text>
</comment>
<dbReference type="InterPro" id="IPR036986">
    <property type="entry name" value="S4_RNA-bd_sf"/>
</dbReference>
<dbReference type="Pfam" id="PF01479">
    <property type="entry name" value="S4"/>
    <property type="match status" value="1"/>
</dbReference>